<feature type="compositionally biased region" description="Basic and acidic residues" evidence="1">
    <location>
        <begin position="47"/>
        <end position="75"/>
    </location>
</feature>
<organism evidence="2 3">
    <name type="scientific">Desmophyllum pertusum</name>
    <dbReference type="NCBI Taxonomy" id="174260"/>
    <lineage>
        <taxon>Eukaryota</taxon>
        <taxon>Metazoa</taxon>
        <taxon>Cnidaria</taxon>
        <taxon>Anthozoa</taxon>
        <taxon>Hexacorallia</taxon>
        <taxon>Scleractinia</taxon>
        <taxon>Caryophylliina</taxon>
        <taxon>Caryophylliidae</taxon>
        <taxon>Desmophyllum</taxon>
    </lineage>
</organism>
<keyword evidence="2" id="KW-0418">Kinase</keyword>
<evidence type="ECO:0000256" key="1">
    <source>
        <dbReference type="SAM" id="MobiDB-lite"/>
    </source>
</evidence>
<dbReference type="OrthoDB" id="18042at2759"/>
<sequence length="234" mass="26653">MAISLVLTEKFNLSILENLRDRTDSESSGIDRVIQDQMKKSGKKKQGKESKNKHVEGKDEKEVKRTESREAKTQTSKESKELRSCVYIVVVYCDFTAHTRHDLKIYASDEGYIALEGELTPGSCTPGFQAKKWTQFGYHSHSRIFTIVSSMTYNITVWPQTVWICTSVAKAFADIVVPQWMEYGITIDEKVSHCSTRVCVRLLRKIRGDLAACRLLLKHPHSSQSASNQENIIY</sequence>
<keyword evidence="2" id="KW-0808">Transferase</keyword>
<keyword evidence="3" id="KW-1185">Reference proteome</keyword>
<evidence type="ECO:0000313" key="2">
    <source>
        <dbReference type="EMBL" id="KAJ7307621.1"/>
    </source>
</evidence>
<comment type="caution">
    <text evidence="2">The sequence shown here is derived from an EMBL/GenBank/DDBJ whole genome shotgun (WGS) entry which is preliminary data.</text>
</comment>
<dbReference type="EMBL" id="MU828174">
    <property type="protein sequence ID" value="KAJ7307621.1"/>
    <property type="molecule type" value="Genomic_DNA"/>
</dbReference>
<evidence type="ECO:0000313" key="3">
    <source>
        <dbReference type="Proteomes" id="UP001163046"/>
    </source>
</evidence>
<dbReference type="EC" id="2.7.4.24" evidence="2"/>
<dbReference type="AlphaFoldDB" id="A0A9W9Y9G3"/>
<name>A0A9W9Y9G3_9CNID</name>
<dbReference type="Proteomes" id="UP001163046">
    <property type="component" value="Unassembled WGS sequence"/>
</dbReference>
<gene>
    <name evidence="2" type="primary">PPIP5K2_2</name>
    <name evidence="2" type="ORF">OS493_040507</name>
</gene>
<protein>
    <submittedName>
        <fullName evidence="2">Inositol hexakisphosphate and diphosphoinositol-pentakisphosphate kinase 2</fullName>
        <ecNumber evidence="2">2.7.4.24</ecNumber>
    </submittedName>
</protein>
<dbReference type="GO" id="GO:0016301">
    <property type="term" value="F:kinase activity"/>
    <property type="evidence" value="ECO:0007669"/>
    <property type="project" value="UniProtKB-KW"/>
</dbReference>
<feature type="region of interest" description="Disordered" evidence="1">
    <location>
        <begin position="22"/>
        <end position="75"/>
    </location>
</feature>
<reference evidence="2" key="1">
    <citation type="submission" date="2023-01" db="EMBL/GenBank/DDBJ databases">
        <title>Genome assembly of the deep-sea coral Lophelia pertusa.</title>
        <authorList>
            <person name="Herrera S."/>
            <person name="Cordes E."/>
        </authorList>
    </citation>
    <scope>NUCLEOTIDE SEQUENCE</scope>
    <source>
        <strain evidence="2">USNM1676648</strain>
        <tissue evidence="2">Polyp</tissue>
    </source>
</reference>
<accession>A0A9W9Y9G3</accession>
<proteinExistence type="predicted"/>